<reference evidence="2 3" key="1">
    <citation type="submission" date="2015-12" db="EMBL/GenBank/DDBJ databases">
        <title>Dictyostelia acquired genes for synthesis and detection of signals that induce cell-type specialization by lateral gene transfer from prokaryotes.</title>
        <authorList>
            <person name="Gloeckner G."/>
            <person name="Schaap P."/>
        </authorList>
    </citation>
    <scope>NUCLEOTIDE SEQUENCE [LARGE SCALE GENOMIC DNA]</scope>
    <source>
        <strain evidence="2 3">TK</strain>
    </source>
</reference>
<dbReference type="Pfam" id="PF00560">
    <property type="entry name" value="LRR_1"/>
    <property type="match status" value="1"/>
</dbReference>
<keyword evidence="3" id="KW-1185">Reference proteome</keyword>
<name>A0A151ZS34_TIELA</name>
<dbReference type="Gene3D" id="3.80.10.10">
    <property type="entry name" value="Ribonuclease Inhibitor"/>
    <property type="match status" value="1"/>
</dbReference>
<dbReference type="SUPFAM" id="SSF52047">
    <property type="entry name" value="RNI-like"/>
    <property type="match status" value="1"/>
</dbReference>
<feature type="compositionally biased region" description="Low complexity" evidence="1">
    <location>
        <begin position="782"/>
        <end position="795"/>
    </location>
</feature>
<feature type="region of interest" description="Disordered" evidence="1">
    <location>
        <begin position="691"/>
        <end position="756"/>
    </location>
</feature>
<protein>
    <submittedName>
        <fullName evidence="2">Leucine-rich repeat-containing protein (LRR)</fullName>
    </submittedName>
</protein>
<proteinExistence type="predicted"/>
<accession>A0A151ZS34</accession>
<dbReference type="InterPro" id="IPR032675">
    <property type="entry name" value="LRR_dom_sf"/>
</dbReference>
<dbReference type="PANTHER" id="PTHR24112">
    <property type="entry name" value="LEUCINE-RICH REPEAT, ISOFORM F-RELATED"/>
    <property type="match status" value="1"/>
</dbReference>
<feature type="compositionally biased region" description="Acidic residues" evidence="1">
    <location>
        <begin position="769"/>
        <end position="781"/>
    </location>
</feature>
<dbReference type="STRING" id="361077.A0A151ZS34"/>
<dbReference type="InParanoid" id="A0A151ZS34"/>
<dbReference type="OMA" id="FLYICNT"/>
<evidence type="ECO:0000256" key="1">
    <source>
        <dbReference type="SAM" id="MobiDB-lite"/>
    </source>
</evidence>
<dbReference type="OrthoDB" id="18598at2759"/>
<dbReference type="FunCoup" id="A0A151ZS34">
    <property type="interactions" value="1"/>
</dbReference>
<dbReference type="EMBL" id="LODT01000021">
    <property type="protein sequence ID" value="KYQ96831.1"/>
    <property type="molecule type" value="Genomic_DNA"/>
</dbReference>
<evidence type="ECO:0000313" key="2">
    <source>
        <dbReference type="EMBL" id="KYQ96831.1"/>
    </source>
</evidence>
<comment type="caution">
    <text evidence="2">The sequence shown here is derived from an EMBL/GenBank/DDBJ whole genome shotgun (WGS) entry which is preliminary data.</text>
</comment>
<dbReference type="SMART" id="SM00368">
    <property type="entry name" value="LRR_RI"/>
    <property type="match status" value="4"/>
</dbReference>
<dbReference type="Pfam" id="PF13516">
    <property type="entry name" value="LRR_6"/>
    <property type="match status" value="1"/>
</dbReference>
<evidence type="ECO:0000313" key="3">
    <source>
        <dbReference type="Proteomes" id="UP000076078"/>
    </source>
</evidence>
<dbReference type="GO" id="GO:0016477">
    <property type="term" value="P:cell migration"/>
    <property type="evidence" value="ECO:0007669"/>
    <property type="project" value="TreeGrafter"/>
</dbReference>
<sequence>MNYDIVTDDIQKFVEEQLKQFHLEKKRIIEWVDSRSLKSKRFKKRIIVLANYRILSIKRGKLNISLNKNIHIYDITDLIVVEDTVEIRQKQTIGKAGDQNGILIKTHKELLQNLIYNIREIHRRISHNFPESLQLKINASYDYLIKLPEKQIGMADNFIEIYRAQSNFRNTTPSPEVCRLVEKYVHDGQTDFDLTKCPGVEVRSDLNFNIETLLLSLKYNTYFQAIIINGINQKNILQALGDVILTNCYIRKVSLTNIQEEQSLSTIGQGLIQNPFHFVQVVDLSYNHINQNTFVLFCEGIESLRHALKYLNLSNCNLHSRSVELLFNSLSRNLDLSKGIEYFNVSHNKFEDIGSTTCSNWLEKIKDVNSLKSLYISCCALNLLILGVGLRVLHDLKSLDISQNRLEKTEIEQTVAILQLSRGIESLDVSNCQLANEFFVYIANTISKNLKIKQMSLYLANNYLGKNINSLVNAFEFLSNLHTLDLSCNAIGYKGLTRTLDSLRKNEFIHTVKLDQNFSGSPNEGLEFIYELKNFLTKKPSVKSLSLGGSGSTSTISAPLMTQFLDFLCTNVTLEELQINGNYLGDSMATSIANLMESNPVLKSLELDKNNFTINAFQTFLLSLQNNHHLVNIPFPTHDFEKAYSSLPSVQKKSLLFTVLLRIQNILNENGQWTKPDQHYYPTPASKIIRNIDSNGNTSGSSPSGSFTNNNNNNNNNQRPHTVYNVNTVTNSSPSKSTNSTPPLPQRPKTEQIPLGESFVDKIENLNFDDIDLDFDDDQDDQQQQQQQQYQYNDEQSYDDYE</sequence>
<feature type="compositionally biased region" description="Low complexity" evidence="1">
    <location>
        <begin position="694"/>
        <end position="741"/>
    </location>
</feature>
<feature type="region of interest" description="Disordered" evidence="1">
    <location>
        <begin position="769"/>
        <end position="802"/>
    </location>
</feature>
<dbReference type="AlphaFoldDB" id="A0A151ZS34"/>
<dbReference type="GO" id="GO:0030027">
    <property type="term" value="C:lamellipodium"/>
    <property type="evidence" value="ECO:0007669"/>
    <property type="project" value="TreeGrafter"/>
</dbReference>
<dbReference type="GO" id="GO:0034315">
    <property type="term" value="P:regulation of Arp2/3 complex-mediated actin nucleation"/>
    <property type="evidence" value="ECO:0007669"/>
    <property type="project" value="TreeGrafter"/>
</dbReference>
<dbReference type="InterPro" id="IPR051279">
    <property type="entry name" value="PP1-Reg/Actin-Interact_Protein"/>
</dbReference>
<dbReference type="Proteomes" id="UP000076078">
    <property type="component" value="Unassembled WGS sequence"/>
</dbReference>
<dbReference type="InterPro" id="IPR001611">
    <property type="entry name" value="Leu-rich_rpt"/>
</dbReference>
<dbReference type="GO" id="GO:0005886">
    <property type="term" value="C:plasma membrane"/>
    <property type="evidence" value="ECO:0007669"/>
    <property type="project" value="TreeGrafter"/>
</dbReference>
<dbReference type="PANTHER" id="PTHR24112:SF40">
    <property type="entry name" value="LEUCINE-RICH REPEAT-CONTAINING PROTEIN"/>
    <property type="match status" value="1"/>
</dbReference>
<gene>
    <name evidence="2" type="ORF">DLAC_04136</name>
</gene>
<organism evidence="2 3">
    <name type="scientific">Tieghemostelium lacteum</name>
    <name type="common">Slime mold</name>
    <name type="synonym">Dictyostelium lacteum</name>
    <dbReference type="NCBI Taxonomy" id="361077"/>
    <lineage>
        <taxon>Eukaryota</taxon>
        <taxon>Amoebozoa</taxon>
        <taxon>Evosea</taxon>
        <taxon>Eumycetozoa</taxon>
        <taxon>Dictyostelia</taxon>
        <taxon>Dictyosteliales</taxon>
        <taxon>Raperosteliaceae</taxon>
        <taxon>Tieghemostelium</taxon>
    </lineage>
</organism>